<keyword evidence="3 6" id="KW-1133">Transmembrane helix</keyword>
<feature type="region of interest" description="Disordered" evidence="5">
    <location>
        <begin position="133"/>
        <end position="186"/>
    </location>
</feature>
<keyword evidence="2 6" id="KW-0812">Transmembrane</keyword>
<name>A0AAD9SGW9_PHOAM</name>
<dbReference type="EMBL" id="JAUJFL010000003">
    <property type="protein sequence ID" value="KAK2606566.1"/>
    <property type="molecule type" value="Genomic_DNA"/>
</dbReference>
<keyword evidence="4 6" id="KW-0472">Membrane</keyword>
<feature type="signal peptide" evidence="7">
    <location>
        <begin position="1"/>
        <end position="19"/>
    </location>
</feature>
<dbReference type="AlphaFoldDB" id="A0AAD9SGW9"/>
<evidence type="ECO:0000256" key="5">
    <source>
        <dbReference type="SAM" id="MobiDB-lite"/>
    </source>
</evidence>
<dbReference type="GO" id="GO:0071944">
    <property type="term" value="C:cell periphery"/>
    <property type="evidence" value="ECO:0007669"/>
    <property type="project" value="UniProtKB-ARBA"/>
</dbReference>
<comment type="caution">
    <text evidence="8">The sequence shown here is derived from an EMBL/GenBank/DDBJ whole genome shotgun (WGS) entry which is preliminary data.</text>
</comment>
<dbReference type="Proteomes" id="UP001265746">
    <property type="component" value="Unassembled WGS sequence"/>
</dbReference>
<evidence type="ECO:0000256" key="4">
    <source>
        <dbReference type="ARBA" id="ARBA00023136"/>
    </source>
</evidence>
<evidence type="ECO:0008006" key="10">
    <source>
        <dbReference type="Google" id="ProtNLM"/>
    </source>
</evidence>
<evidence type="ECO:0000256" key="7">
    <source>
        <dbReference type="SAM" id="SignalP"/>
    </source>
</evidence>
<sequence>MRTRVLPILLALWTRVSRAEIYFVNPPQFGITGDFSSNAVYTVGQNLRVQWSDAPDNTGISVLLYQLNGTQYMLPGQYLFQNVVNTTVYDWTVAVSDNLPATLAESNLFYLSVFQEGKTSSDSNSHYFNITEAKSTSTSSSTTTSSASTTLSTSTQMASSVTPASTTSTSTASASTSSQPSSSDTNLSTGAKIGIGVGIPAAAIIGIGAGWFFFGRRRRQQTNAPGAGADPRYSDPSMGPNQQAGSRAVSEYWAPNHFNGGELYSKQAEPPRQQYSPPVFEASGESRVTPPAELYTDTPHQR</sequence>
<reference evidence="8" key="1">
    <citation type="submission" date="2023-06" db="EMBL/GenBank/DDBJ databases">
        <authorList>
            <person name="Noh H."/>
        </authorList>
    </citation>
    <scope>NUCLEOTIDE SEQUENCE</scope>
    <source>
        <strain evidence="8">DUCC20226</strain>
    </source>
</reference>
<feature type="chain" id="PRO_5042157843" description="Mid2 domain-containing protein" evidence="7">
    <location>
        <begin position="20"/>
        <end position="302"/>
    </location>
</feature>
<protein>
    <recommendedName>
        <fullName evidence="10">Mid2 domain-containing protein</fullName>
    </recommendedName>
</protein>
<evidence type="ECO:0000313" key="9">
    <source>
        <dbReference type="Proteomes" id="UP001265746"/>
    </source>
</evidence>
<dbReference type="PANTHER" id="PTHR15549">
    <property type="entry name" value="PAIRED IMMUNOGLOBULIN-LIKE TYPE 2 RECEPTOR"/>
    <property type="match status" value="1"/>
</dbReference>
<feature type="compositionally biased region" description="Low complexity" evidence="5">
    <location>
        <begin position="135"/>
        <end position="186"/>
    </location>
</feature>
<feature type="transmembrane region" description="Helical" evidence="6">
    <location>
        <begin position="193"/>
        <end position="214"/>
    </location>
</feature>
<keyword evidence="9" id="KW-1185">Reference proteome</keyword>
<evidence type="ECO:0000256" key="3">
    <source>
        <dbReference type="ARBA" id="ARBA00022989"/>
    </source>
</evidence>
<dbReference type="InterPro" id="IPR051694">
    <property type="entry name" value="Immunoregulatory_rcpt-like"/>
</dbReference>
<dbReference type="GO" id="GO:0016020">
    <property type="term" value="C:membrane"/>
    <property type="evidence" value="ECO:0007669"/>
    <property type="project" value="UniProtKB-SubCell"/>
</dbReference>
<feature type="region of interest" description="Disordered" evidence="5">
    <location>
        <begin position="221"/>
        <end position="302"/>
    </location>
</feature>
<evidence type="ECO:0000256" key="2">
    <source>
        <dbReference type="ARBA" id="ARBA00022692"/>
    </source>
</evidence>
<keyword evidence="7" id="KW-0732">Signal</keyword>
<evidence type="ECO:0000256" key="6">
    <source>
        <dbReference type="SAM" id="Phobius"/>
    </source>
</evidence>
<accession>A0AAD9SGW9</accession>
<proteinExistence type="predicted"/>
<comment type="subcellular location">
    <subcellularLocation>
        <location evidence="1">Membrane</location>
        <topology evidence="1">Single-pass membrane protein</topology>
    </subcellularLocation>
</comment>
<gene>
    <name evidence="8" type="ORF">N8I77_005307</name>
</gene>
<evidence type="ECO:0000256" key="1">
    <source>
        <dbReference type="ARBA" id="ARBA00004167"/>
    </source>
</evidence>
<evidence type="ECO:0000313" key="8">
    <source>
        <dbReference type="EMBL" id="KAK2606566.1"/>
    </source>
</evidence>
<organism evidence="8 9">
    <name type="scientific">Phomopsis amygdali</name>
    <name type="common">Fusicoccum amygdali</name>
    <dbReference type="NCBI Taxonomy" id="1214568"/>
    <lineage>
        <taxon>Eukaryota</taxon>
        <taxon>Fungi</taxon>
        <taxon>Dikarya</taxon>
        <taxon>Ascomycota</taxon>
        <taxon>Pezizomycotina</taxon>
        <taxon>Sordariomycetes</taxon>
        <taxon>Sordariomycetidae</taxon>
        <taxon>Diaporthales</taxon>
        <taxon>Diaporthaceae</taxon>
        <taxon>Diaporthe</taxon>
    </lineage>
</organism>